<dbReference type="EMBL" id="JAUOPG010000002">
    <property type="protein sequence ID" value="MDO6452858.1"/>
    <property type="molecule type" value="Genomic_DNA"/>
</dbReference>
<keyword evidence="1" id="KW-0503">Monooxygenase</keyword>
<gene>
    <name evidence="1" type="ORF">Q4490_04710</name>
</gene>
<reference evidence="1" key="1">
    <citation type="submission" date="2023-07" db="EMBL/GenBank/DDBJ databases">
        <title>Genome content predicts the carbon catabolic preferences of heterotrophic bacteria.</title>
        <authorList>
            <person name="Gralka M."/>
        </authorList>
    </citation>
    <scope>NUCLEOTIDE SEQUENCE</scope>
    <source>
        <strain evidence="1">I2M16</strain>
    </source>
</reference>
<evidence type="ECO:0000313" key="1">
    <source>
        <dbReference type="EMBL" id="MDO6452858.1"/>
    </source>
</evidence>
<dbReference type="RefSeq" id="WP_303548926.1">
    <property type="nucleotide sequence ID" value="NZ_CAXPFL010000016.1"/>
</dbReference>
<name>A0AAW7XIQ8_9GAMM</name>
<dbReference type="GO" id="GO:0004497">
    <property type="term" value="F:monooxygenase activity"/>
    <property type="evidence" value="ECO:0007669"/>
    <property type="project" value="UniProtKB-KW"/>
</dbReference>
<proteinExistence type="predicted"/>
<dbReference type="SUPFAM" id="SSF54909">
    <property type="entry name" value="Dimeric alpha+beta barrel"/>
    <property type="match status" value="1"/>
</dbReference>
<dbReference type="AlphaFoldDB" id="A0AAW7XIQ8"/>
<comment type="caution">
    <text evidence="1">The sequence shown here is derived from an EMBL/GenBank/DDBJ whole genome shotgun (WGS) entry which is preliminary data.</text>
</comment>
<organism evidence="1 2">
    <name type="scientific">Neptunomonas phycophila</name>
    <dbReference type="NCBI Taxonomy" id="1572645"/>
    <lineage>
        <taxon>Bacteria</taxon>
        <taxon>Pseudomonadati</taxon>
        <taxon>Pseudomonadota</taxon>
        <taxon>Gammaproteobacteria</taxon>
        <taxon>Oceanospirillales</taxon>
        <taxon>Oceanospirillaceae</taxon>
        <taxon>Neptunomonas</taxon>
    </lineage>
</organism>
<dbReference type="PANTHER" id="PTHR37811">
    <property type="entry name" value="BLL5343 PROTEIN"/>
    <property type="match status" value="1"/>
</dbReference>
<protein>
    <submittedName>
        <fullName evidence="1">Antibiotic biosynthesis monooxygenase</fullName>
    </submittedName>
</protein>
<accession>A0AAW7XIQ8</accession>
<evidence type="ECO:0000313" key="2">
    <source>
        <dbReference type="Proteomes" id="UP001169862"/>
    </source>
</evidence>
<dbReference type="InterPro" id="IPR011008">
    <property type="entry name" value="Dimeric_a/b-barrel"/>
</dbReference>
<dbReference type="InterPro" id="IPR052936">
    <property type="entry name" value="Jasmonate_Hydroxylase-like"/>
</dbReference>
<dbReference type="Gene3D" id="3.30.70.100">
    <property type="match status" value="1"/>
</dbReference>
<dbReference type="PANTHER" id="PTHR37811:SF2">
    <property type="entry name" value="ABM DOMAIN-CONTAINING PROTEIN"/>
    <property type="match status" value="1"/>
</dbReference>
<dbReference type="Proteomes" id="UP001169862">
    <property type="component" value="Unassembled WGS sequence"/>
</dbReference>
<keyword evidence="1" id="KW-0560">Oxidoreductase</keyword>
<sequence length="109" mass="12936">MGTSSDKEIRMVAVIFRAKIQFLDDDYQIMAAKMRQLAFDHYGCLDFYAVTEGDQEVAVSYWPSHEHVKAWHADSEHKQAQRLGRNRWYKEYSVEVTEVVRQYRAEPKF</sequence>